<dbReference type="InterPro" id="IPR000884">
    <property type="entry name" value="TSP1_rpt"/>
</dbReference>
<dbReference type="SUPFAM" id="SSF82895">
    <property type="entry name" value="TSP-1 type 1 repeat"/>
    <property type="match status" value="1"/>
</dbReference>
<keyword evidence="2" id="KW-0964">Secreted</keyword>
<evidence type="ECO:0000256" key="4">
    <source>
        <dbReference type="ARBA" id="ARBA00022737"/>
    </source>
</evidence>
<keyword evidence="5" id="KW-1015">Disulfide bond</keyword>
<evidence type="ECO:0000256" key="3">
    <source>
        <dbReference type="ARBA" id="ARBA00022729"/>
    </source>
</evidence>
<dbReference type="AlphaFoldDB" id="A0AAN0K127"/>
<keyword evidence="3 7" id="KW-0732">Signal</keyword>
<evidence type="ECO:0000313" key="9">
    <source>
        <dbReference type="Proteomes" id="UP000007879"/>
    </source>
</evidence>
<keyword evidence="4" id="KW-0677">Repeat</keyword>
<evidence type="ECO:0000256" key="7">
    <source>
        <dbReference type="SAM" id="SignalP"/>
    </source>
</evidence>
<dbReference type="SMART" id="SM00209">
    <property type="entry name" value="TSP1"/>
    <property type="match status" value="1"/>
</dbReference>
<evidence type="ECO:0000256" key="2">
    <source>
        <dbReference type="ARBA" id="ARBA00022525"/>
    </source>
</evidence>
<feature type="transmembrane region" description="Helical" evidence="6">
    <location>
        <begin position="219"/>
        <end position="240"/>
    </location>
</feature>
<evidence type="ECO:0000256" key="5">
    <source>
        <dbReference type="ARBA" id="ARBA00023157"/>
    </source>
</evidence>
<dbReference type="EnsemblMetazoa" id="XM_020007656.1">
    <property type="protein sequence ID" value="XP_019863215.1"/>
    <property type="gene ID" value="LOC109592106"/>
</dbReference>
<dbReference type="InterPro" id="IPR052065">
    <property type="entry name" value="Compl_asym_regulator"/>
</dbReference>
<feature type="signal peptide" evidence="7">
    <location>
        <begin position="1"/>
        <end position="18"/>
    </location>
</feature>
<keyword evidence="6" id="KW-0812">Transmembrane</keyword>
<comment type="subcellular location">
    <subcellularLocation>
        <location evidence="1">Secreted</location>
    </subcellularLocation>
</comment>
<dbReference type="InterPro" id="IPR036383">
    <property type="entry name" value="TSP1_rpt_sf"/>
</dbReference>
<organism evidence="8 9">
    <name type="scientific">Amphimedon queenslandica</name>
    <name type="common">Sponge</name>
    <dbReference type="NCBI Taxonomy" id="400682"/>
    <lineage>
        <taxon>Eukaryota</taxon>
        <taxon>Metazoa</taxon>
        <taxon>Porifera</taxon>
        <taxon>Demospongiae</taxon>
        <taxon>Heteroscleromorpha</taxon>
        <taxon>Haplosclerida</taxon>
        <taxon>Niphatidae</taxon>
        <taxon>Amphimedon</taxon>
    </lineage>
</organism>
<sequence>MLFDLTSSLFLSLSLSLADPNNGAAWGEWTSCSATCRTGQRTRSRNCGHSDPSQCQTETEDCNRQDCPNPLRGLKSLGCYAIPAVTTELKLLENLTPDLSDSAITREKAVEKCGMGALYFNYKAFSVTLGFCISSSNRTEAYTQFQGYSCRNGKGGNFDQFLFMDVHEIEEPQAHSDALQEVLYSFTIVRPSSTVSTHSTTYKVEATNKPPDSFPSSSFIAVPSIVSLCVALLAVLAIVFF</sequence>
<dbReference type="KEGG" id="aqu:109592106"/>
<proteinExistence type="predicted"/>
<evidence type="ECO:0000256" key="6">
    <source>
        <dbReference type="SAM" id="Phobius"/>
    </source>
</evidence>
<evidence type="ECO:0000313" key="8">
    <source>
        <dbReference type="EnsemblMetazoa" id="XP_019863215.1"/>
    </source>
</evidence>
<dbReference type="Pfam" id="PF00090">
    <property type="entry name" value="TSP_1"/>
    <property type="match status" value="1"/>
</dbReference>
<evidence type="ECO:0000256" key="1">
    <source>
        <dbReference type="ARBA" id="ARBA00004613"/>
    </source>
</evidence>
<dbReference type="RefSeq" id="XP_019863215.1">
    <property type="nucleotide sequence ID" value="XM_020007656.1"/>
</dbReference>
<protein>
    <submittedName>
        <fullName evidence="8">Uncharacterized protein</fullName>
    </submittedName>
</protein>
<accession>A0AAN0K127</accession>
<keyword evidence="6" id="KW-0472">Membrane</keyword>
<dbReference type="GeneID" id="109592106"/>
<keyword evidence="6" id="KW-1133">Transmembrane helix</keyword>
<dbReference type="PROSITE" id="PS50092">
    <property type="entry name" value="TSP1"/>
    <property type="match status" value="1"/>
</dbReference>
<dbReference type="PANTHER" id="PTHR22906:SF43">
    <property type="entry name" value="PROPERDIN"/>
    <property type="match status" value="1"/>
</dbReference>
<dbReference type="PANTHER" id="PTHR22906">
    <property type="entry name" value="PROPERDIN"/>
    <property type="match status" value="1"/>
</dbReference>
<reference evidence="8" key="2">
    <citation type="submission" date="2024-06" db="UniProtKB">
        <authorList>
            <consortium name="EnsemblMetazoa"/>
        </authorList>
    </citation>
    <scope>IDENTIFICATION</scope>
</reference>
<dbReference type="Gene3D" id="2.20.100.10">
    <property type="entry name" value="Thrombospondin type-1 (TSP1) repeat"/>
    <property type="match status" value="1"/>
</dbReference>
<feature type="chain" id="PRO_5042841774" evidence="7">
    <location>
        <begin position="19"/>
        <end position="241"/>
    </location>
</feature>
<dbReference type="Proteomes" id="UP000007879">
    <property type="component" value="Unassembled WGS sequence"/>
</dbReference>
<name>A0AAN0K127_AMPQE</name>
<reference evidence="9" key="1">
    <citation type="journal article" date="2010" name="Nature">
        <title>The Amphimedon queenslandica genome and the evolution of animal complexity.</title>
        <authorList>
            <person name="Srivastava M."/>
            <person name="Simakov O."/>
            <person name="Chapman J."/>
            <person name="Fahey B."/>
            <person name="Gauthier M.E."/>
            <person name="Mitros T."/>
            <person name="Richards G.S."/>
            <person name="Conaco C."/>
            <person name="Dacre M."/>
            <person name="Hellsten U."/>
            <person name="Larroux C."/>
            <person name="Putnam N.H."/>
            <person name="Stanke M."/>
            <person name="Adamska M."/>
            <person name="Darling A."/>
            <person name="Degnan S.M."/>
            <person name="Oakley T.H."/>
            <person name="Plachetzki D.C."/>
            <person name="Zhai Y."/>
            <person name="Adamski M."/>
            <person name="Calcino A."/>
            <person name="Cummins S.F."/>
            <person name="Goodstein D.M."/>
            <person name="Harris C."/>
            <person name="Jackson D.J."/>
            <person name="Leys S.P."/>
            <person name="Shu S."/>
            <person name="Woodcroft B.J."/>
            <person name="Vervoort M."/>
            <person name="Kosik K.S."/>
            <person name="Manning G."/>
            <person name="Degnan B.M."/>
            <person name="Rokhsar D.S."/>
        </authorList>
    </citation>
    <scope>NUCLEOTIDE SEQUENCE [LARGE SCALE GENOMIC DNA]</scope>
</reference>
<keyword evidence="9" id="KW-1185">Reference proteome</keyword>